<keyword evidence="1" id="KW-1133">Transmembrane helix</keyword>
<dbReference type="EMBL" id="BMYM01000001">
    <property type="protein sequence ID" value="GHD32582.1"/>
    <property type="molecule type" value="Genomic_DNA"/>
</dbReference>
<dbReference type="Gene3D" id="3.30.2090.10">
    <property type="entry name" value="Multidrug efflux transporter AcrB TolC docking domain, DN and DC subdomains"/>
    <property type="match status" value="2"/>
</dbReference>
<feature type="transmembrane region" description="Helical" evidence="1">
    <location>
        <begin position="459"/>
        <end position="479"/>
    </location>
</feature>
<dbReference type="InterPro" id="IPR001036">
    <property type="entry name" value="Acrflvin-R"/>
</dbReference>
<dbReference type="PRINTS" id="PR00702">
    <property type="entry name" value="ACRIFLAVINRP"/>
</dbReference>
<feature type="transmembrane region" description="Helical" evidence="1">
    <location>
        <begin position="390"/>
        <end position="409"/>
    </location>
</feature>
<gene>
    <name evidence="2" type="ORF">GCM10007053_17060</name>
</gene>
<feature type="transmembrane region" description="Helical" evidence="1">
    <location>
        <begin position="20"/>
        <end position="38"/>
    </location>
</feature>
<dbReference type="Gene3D" id="3.30.70.1440">
    <property type="entry name" value="Multidrug efflux transporter AcrB pore domain"/>
    <property type="match status" value="1"/>
</dbReference>
<dbReference type="RefSeq" id="WP_189477120.1">
    <property type="nucleotide sequence ID" value="NZ_BMYM01000001.1"/>
</dbReference>
<dbReference type="Gene3D" id="3.30.70.1430">
    <property type="entry name" value="Multidrug efflux transporter AcrB pore domain"/>
    <property type="match status" value="2"/>
</dbReference>
<evidence type="ECO:0000313" key="2">
    <source>
        <dbReference type="EMBL" id="GHD32582.1"/>
    </source>
</evidence>
<dbReference type="InterPro" id="IPR027463">
    <property type="entry name" value="AcrB_DN_DC_subdom"/>
</dbReference>
<feature type="transmembrane region" description="Helical" evidence="1">
    <location>
        <begin position="361"/>
        <end position="378"/>
    </location>
</feature>
<feature type="transmembrane region" description="Helical" evidence="1">
    <location>
        <begin position="865"/>
        <end position="884"/>
    </location>
</feature>
<dbReference type="GO" id="GO:0042910">
    <property type="term" value="F:xenobiotic transmembrane transporter activity"/>
    <property type="evidence" value="ECO:0007669"/>
    <property type="project" value="TreeGrafter"/>
</dbReference>
<keyword evidence="3" id="KW-1185">Reference proteome</keyword>
<dbReference type="AlphaFoldDB" id="A0A919CKJ1"/>
<feature type="transmembrane region" description="Helical" evidence="1">
    <location>
        <begin position="921"/>
        <end position="946"/>
    </location>
</feature>
<name>A0A919CKJ1_9GAMM</name>
<reference evidence="2" key="1">
    <citation type="journal article" date="2014" name="Int. J. Syst. Evol. Microbiol.">
        <title>Complete genome sequence of Corynebacterium casei LMG S-19264T (=DSM 44701T), isolated from a smear-ripened cheese.</title>
        <authorList>
            <consortium name="US DOE Joint Genome Institute (JGI-PGF)"/>
            <person name="Walter F."/>
            <person name="Albersmeier A."/>
            <person name="Kalinowski J."/>
            <person name="Ruckert C."/>
        </authorList>
    </citation>
    <scope>NUCLEOTIDE SEQUENCE</scope>
    <source>
        <strain evidence="2">KCTC 23430</strain>
    </source>
</reference>
<dbReference type="SUPFAM" id="SSF82693">
    <property type="entry name" value="Multidrug efflux transporter AcrB pore domain, PN1, PN2, PC1 and PC2 subdomains"/>
    <property type="match status" value="2"/>
</dbReference>
<dbReference type="SUPFAM" id="SSF82714">
    <property type="entry name" value="Multidrug efflux transporter AcrB TolC docking domain, DN and DC subdomains"/>
    <property type="match status" value="2"/>
</dbReference>
<keyword evidence="1" id="KW-0812">Transmembrane</keyword>
<accession>A0A919CKJ1</accession>
<dbReference type="Gene3D" id="1.20.1640.10">
    <property type="entry name" value="Multidrug efflux transporter AcrB transmembrane domain"/>
    <property type="match status" value="2"/>
</dbReference>
<dbReference type="PANTHER" id="PTHR32063">
    <property type="match status" value="1"/>
</dbReference>
<dbReference type="SUPFAM" id="SSF82866">
    <property type="entry name" value="Multidrug efflux transporter AcrB transmembrane domain"/>
    <property type="match status" value="2"/>
</dbReference>
<dbReference type="Gene3D" id="3.30.70.1320">
    <property type="entry name" value="Multidrug efflux transporter AcrB pore domain like"/>
    <property type="match status" value="1"/>
</dbReference>
<feature type="transmembrane region" description="Helical" evidence="1">
    <location>
        <begin position="896"/>
        <end position="915"/>
    </location>
</feature>
<proteinExistence type="predicted"/>
<protein>
    <submittedName>
        <fullName evidence="2">Acriflavin resistance protein</fullName>
    </submittedName>
</protein>
<feature type="transmembrane region" description="Helical" evidence="1">
    <location>
        <begin position="336"/>
        <end position="355"/>
    </location>
</feature>
<dbReference type="GO" id="GO:0005886">
    <property type="term" value="C:plasma membrane"/>
    <property type="evidence" value="ECO:0007669"/>
    <property type="project" value="TreeGrafter"/>
</dbReference>
<evidence type="ECO:0000256" key="1">
    <source>
        <dbReference type="SAM" id="Phobius"/>
    </source>
</evidence>
<feature type="transmembrane region" description="Helical" evidence="1">
    <location>
        <begin position="967"/>
        <end position="986"/>
    </location>
</feature>
<reference evidence="2" key="2">
    <citation type="submission" date="2020-09" db="EMBL/GenBank/DDBJ databases">
        <authorList>
            <person name="Sun Q."/>
            <person name="Kim S."/>
        </authorList>
    </citation>
    <scope>NUCLEOTIDE SEQUENCE</scope>
    <source>
        <strain evidence="2">KCTC 23430</strain>
    </source>
</reference>
<feature type="transmembrane region" description="Helical" evidence="1">
    <location>
        <begin position="998"/>
        <end position="1024"/>
    </location>
</feature>
<dbReference type="Proteomes" id="UP000644693">
    <property type="component" value="Unassembled WGS sequence"/>
</dbReference>
<dbReference type="PANTHER" id="PTHR32063:SF33">
    <property type="entry name" value="RND SUPERFAMILY EFFLUX PUMP PERMEASE COMPONENT"/>
    <property type="match status" value="1"/>
</dbReference>
<sequence length="1056" mass="116032">MSQTPRRGIIAWFAHNPVAANLLMAVIMVVGLASAFNIQRAMFPALDLEVVMINMAYPGAAPEEVEKGVVFKIEDAINDVDGIKRVESDALESTARLFIEPQEGYDLNKLMDDIKNRIDAIQFFPEGAEKPIISKPELMFPAITVQITGNLDERSMKAMAESIRRELLTFPEISAAEVVGAREYEISVEITEAQLREYQMTLGDVARVIANSSLDLPAGSVQTRNGDIMLRTVGQAYVQQDFEDIVLRTFPDGTRLMLGDIANINDGFVDAKGFALFDGNYSLGVNVFSIGSQDIIDTAEVTKAYVADKQAQLPKGIDLTVWSDTTYYLEGRLGMMVRNLAMGALLVFIILALFLEIKLAFWVMLGIPVCFLGAMALINTPYIHTNLNMISIFGFILVLGIVVDDAIIMGESAYTEQEAHGHSIESVVNGVYRVSTPATFGVLTTIVAFAPTLFMDGVFAAWPEACGWVVVLCLMFSLVESKWILPAHLAHSKPTQNRALLAIDHIQEGVNSRLRRFVEQRYRPMVQRCVDNRYITLSVFLSGLILCAGLLLGGVVRMVISPDVPGEFLQVELRMSEGTPEERTREAVLEISQALYDVEARLQRESGVDEPLVEHIAAYGYDRINGRLDVELTKEDQRSITTRVIEQAWRDEVGTIHGADVMAITNVDGPGIGPDIAFDLMHNDLGTLRKASADLEEALRHYEGLYDIRNGASDTADEFHLEILPEAESMGLTRFDLGNQVRHAFYGAEAQRVQRGIDEIKVMVRYPEADRETVSSLTDMYIRTPQGDEIPFDTVARVDVRQGLLKATHINYQRAAEITAEANKDIVEPGRVLADIEEKVMPELMARYPGLNWAISGLSDEETKFFVSLMIGFALALFGIYALLAIPTRSYLQPLIIMGVIPFGIIGAVVGHWLLGLPLSMMSFMGVIALSGVVVNDSLILVDYVNKAVGAGTPLRQAVLDAGARRFRAILLTSLTTFFGLAPMLMERSVQAMEIIPMAVSLAFGIVFATVITLLLVPCLYMILDDFNALFASPDEGQTGHTATGGATAPTALSAD</sequence>
<keyword evidence="1" id="KW-0472">Membrane</keyword>
<evidence type="ECO:0000313" key="3">
    <source>
        <dbReference type="Proteomes" id="UP000644693"/>
    </source>
</evidence>
<feature type="transmembrane region" description="Helical" evidence="1">
    <location>
        <begin position="534"/>
        <end position="560"/>
    </location>
</feature>
<dbReference type="Pfam" id="PF00873">
    <property type="entry name" value="ACR_tran"/>
    <property type="match status" value="1"/>
</dbReference>
<comment type="caution">
    <text evidence="2">The sequence shown here is derived from an EMBL/GenBank/DDBJ whole genome shotgun (WGS) entry which is preliminary data.</text>
</comment>
<organism evidence="2 3">
    <name type="scientific">Parahalioglobus pacificus</name>
    <dbReference type="NCBI Taxonomy" id="930806"/>
    <lineage>
        <taxon>Bacteria</taxon>
        <taxon>Pseudomonadati</taxon>
        <taxon>Pseudomonadota</taxon>
        <taxon>Gammaproteobacteria</taxon>
        <taxon>Cellvibrionales</taxon>
        <taxon>Halieaceae</taxon>
        <taxon>Parahalioglobus</taxon>
    </lineage>
</organism>